<reference evidence="3" key="1">
    <citation type="journal article" date="2020" name="Microorganisms">
        <title>Complete Genome of a Member of a New Bacterial Lineage in the Microgenomates Group Reveals an Unusual Nucleotide Composition Disparity Between Two Strands of DNA and Limited Metabolic Potential.</title>
        <authorList>
            <person name="Kadnikov V.V."/>
            <person name="Mardanov A.V."/>
            <person name="Beletsky A.V."/>
            <person name="Karnachuk O.V."/>
            <person name="Ravin N.V."/>
        </authorList>
    </citation>
    <scope>NUCLEOTIDE SEQUENCE [LARGE SCALE GENOMIC DNA]</scope>
</reference>
<protein>
    <submittedName>
        <fullName evidence="2">Uncharacterized protein</fullName>
    </submittedName>
</protein>
<accession>A0A857N4U1</accession>
<dbReference type="KEGG" id="caqa:MICH65_0023"/>
<feature type="signal peptide" evidence="1">
    <location>
        <begin position="1"/>
        <end position="27"/>
    </location>
</feature>
<evidence type="ECO:0000313" key="3">
    <source>
        <dbReference type="Proteomes" id="UP000463983"/>
    </source>
</evidence>
<keyword evidence="3" id="KW-1185">Reference proteome</keyword>
<dbReference type="Proteomes" id="UP000463983">
    <property type="component" value="Chromosome"/>
</dbReference>
<name>A0A857N4U1_9BACT</name>
<dbReference type="AlphaFoldDB" id="A0A857N4U1"/>
<sequence>MTRKNKLSLSLATAFLSLALFISPAKAEDNGECQIVYGGQVCGSSTPEIVDTAGEAELLYALSGVLYTTGLTSFVLAKKADKLVPLIG</sequence>
<feature type="chain" id="PRO_5032613614" evidence="1">
    <location>
        <begin position="28"/>
        <end position="88"/>
    </location>
</feature>
<dbReference type="EMBL" id="CP047901">
    <property type="protein sequence ID" value="QHO63004.1"/>
    <property type="molecule type" value="Genomic_DNA"/>
</dbReference>
<dbReference type="RefSeq" id="WP_161931413.1">
    <property type="nucleotide sequence ID" value="NZ_CP047901.1"/>
</dbReference>
<organism evidence="2 3">
    <name type="scientific">Candidatus Chazhemtobacterium aquaticus</name>
    <dbReference type="NCBI Taxonomy" id="2715735"/>
    <lineage>
        <taxon>Bacteria</taxon>
        <taxon>Candidatus Chazhemtobacteraceae</taxon>
        <taxon>Candidatus Chazhemtobacterium</taxon>
    </lineage>
</organism>
<proteinExistence type="predicted"/>
<keyword evidence="1" id="KW-0732">Signal</keyword>
<gene>
    <name evidence="2" type="ORF">MICH65_0023</name>
</gene>
<evidence type="ECO:0000313" key="2">
    <source>
        <dbReference type="EMBL" id="QHO63004.1"/>
    </source>
</evidence>
<evidence type="ECO:0000256" key="1">
    <source>
        <dbReference type="SAM" id="SignalP"/>
    </source>
</evidence>